<dbReference type="Proteomes" id="UP000441399">
    <property type="component" value="Unassembled WGS sequence"/>
</dbReference>
<reference evidence="2 3" key="1">
    <citation type="submission" date="2019-11" db="EMBL/GenBank/DDBJ databases">
        <authorList>
            <person name="Holert J."/>
        </authorList>
    </citation>
    <scope>NUCLEOTIDE SEQUENCE [LARGE SCALE GENOMIC DNA]</scope>
    <source>
        <strain evidence="2">SB11_3</strain>
    </source>
</reference>
<dbReference type="Pfam" id="PF06812">
    <property type="entry name" value="ImpA_N"/>
    <property type="match status" value="1"/>
</dbReference>
<name>A0A5S9QXL2_9GAMM</name>
<dbReference type="InterPro" id="IPR010657">
    <property type="entry name" value="ImpA_N"/>
</dbReference>
<dbReference type="OrthoDB" id="9771118at2"/>
<sequence>MDDLTEFLQGISEDAPCGVFIESDESLEKRFVHLDQAMHPPLESIFEDDEGEGSAPDVVIDWADIVKQCSTLLCETRDLRIMVVLIRAAMHVDGLAGVCAAIEVLNFHIEEHWDSVFPESLSEDDDQWRVSCLNELNDRQVLKELETLPIFVMPDGAPFTLSQLLNAAGDSQRRAACLQASVNSVDVDTWREQLQIVLARLKNIESAVNRLQSAGYLDISPWSEPFEQLQGLLIDGGVPAAGRESASGASLFTGTVRSREEALQALDSVARYFYSHEPSSPVPLIVERARKLATMSFLDILNDVSPESRATLDLMEQGHDDED</sequence>
<feature type="domain" description="ImpA N-terminal" evidence="1">
    <location>
        <begin position="8"/>
        <end position="138"/>
    </location>
</feature>
<gene>
    <name evidence="2" type="ORF">OPDIPICF_02821</name>
</gene>
<organism evidence="2 3">
    <name type="scientific">BD1-7 clade bacterium</name>
    <dbReference type="NCBI Taxonomy" id="2029982"/>
    <lineage>
        <taxon>Bacteria</taxon>
        <taxon>Pseudomonadati</taxon>
        <taxon>Pseudomonadota</taxon>
        <taxon>Gammaproteobacteria</taxon>
        <taxon>Cellvibrionales</taxon>
        <taxon>Spongiibacteraceae</taxon>
        <taxon>BD1-7 clade</taxon>
    </lineage>
</organism>
<evidence type="ECO:0000313" key="3">
    <source>
        <dbReference type="Proteomes" id="UP000441399"/>
    </source>
</evidence>
<dbReference type="EMBL" id="CACSIO010000056">
    <property type="protein sequence ID" value="CAA0123590.1"/>
    <property type="molecule type" value="Genomic_DNA"/>
</dbReference>
<dbReference type="AlphaFoldDB" id="A0A5S9QXL2"/>
<dbReference type="InterPro" id="IPR017740">
    <property type="entry name" value="TssA-like"/>
</dbReference>
<evidence type="ECO:0000259" key="1">
    <source>
        <dbReference type="Pfam" id="PF06812"/>
    </source>
</evidence>
<proteinExistence type="predicted"/>
<dbReference type="PANTHER" id="PTHR37951:SF1">
    <property type="entry name" value="TYPE VI SECRETION SYSTEM COMPONENT TSSA1"/>
    <property type="match status" value="1"/>
</dbReference>
<dbReference type="PANTHER" id="PTHR37951">
    <property type="entry name" value="CYTOPLASMIC PROTEIN-RELATED"/>
    <property type="match status" value="1"/>
</dbReference>
<protein>
    <recommendedName>
        <fullName evidence="1">ImpA N-terminal domain-containing protein</fullName>
    </recommendedName>
</protein>
<accession>A0A5S9QXL2</accession>
<keyword evidence="3" id="KW-1185">Reference proteome</keyword>
<evidence type="ECO:0000313" key="2">
    <source>
        <dbReference type="EMBL" id="CAA0123590.1"/>
    </source>
</evidence>